<gene>
    <name evidence="2" type="ORF">GMD82_14665</name>
    <name evidence="3" type="ORF">GME02_19085</name>
</gene>
<sequence>MQQLTTYLQCLILDNNNIIDMIDNFISEFSITNSWNAEKWSRLMEDVKNMTDGDSRKRSMRKLRAIVFAANKFILNKGNYVTHQGLVNMPIFQSYDKIYKQPITVNHIRRIEAETIFGVLNMDCIDAGKMLQEEGYHPAVLNMACEDGPGGGVIGGCYGQEESLFRRSNLYVYLYPYSPHALECNLQSKHPQYPLNGNFDGIYVRDAVIFREAENKGYELLQNPFNMSFISVPAIREPILNDGMLNKRDIIIAKDKIRTILRLGLINSHDALVLGAWGCGIFHNPPRDIARLFKEVFLEEEFFNKYKKVVFAILDDSISLSRKKDDGNLLPFKELFDK</sequence>
<dbReference type="Proteomes" id="UP000434916">
    <property type="component" value="Unassembled WGS sequence"/>
</dbReference>
<dbReference type="SUPFAM" id="SSF52949">
    <property type="entry name" value="Macro domain-like"/>
    <property type="match status" value="1"/>
</dbReference>
<evidence type="ECO:0000313" key="2">
    <source>
        <dbReference type="EMBL" id="MTU40670.1"/>
    </source>
</evidence>
<dbReference type="InterPro" id="IPR012664">
    <property type="entry name" value="CHP02452"/>
</dbReference>
<proteinExistence type="predicted"/>
<accession>A0A9Q4RHE5</accession>
<evidence type="ECO:0000313" key="3">
    <source>
        <dbReference type="EMBL" id="MTV03696.1"/>
    </source>
</evidence>
<dbReference type="EMBL" id="WNCN01000022">
    <property type="protein sequence ID" value="MTU40670.1"/>
    <property type="molecule type" value="Genomic_DNA"/>
</dbReference>
<name>A0A9Q4RHE5_9BACT</name>
<dbReference type="PANTHER" id="PTHR35596">
    <property type="entry name" value="DUF2263 DOMAIN-CONTAINING PROTEIN"/>
    <property type="match status" value="1"/>
</dbReference>
<dbReference type="InterPro" id="IPR019261">
    <property type="entry name" value="PARG_cat_microbial"/>
</dbReference>
<comment type="caution">
    <text evidence="3">The sequence shown here is derived from an EMBL/GenBank/DDBJ whole genome shotgun (WGS) entry which is preliminary data.</text>
</comment>
<dbReference type="InterPro" id="IPR043472">
    <property type="entry name" value="Macro_dom-like"/>
</dbReference>
<dbReference type="PANTHER" id="PTHR35596:SF1">
    <property type="entry name" value="MICROBIAL-TYPE PARG CATALYTIC DOMAIN-CONTAINING PROTEIN"/>
    <property type="match status" value="1"/>
</dbReference>
<dbReference type="AlphaFoldDB" id="A0A9Q4RHE5"/>
<dbReference type="Proteomes" id="UP000482671">
    <property type="component" value="Unassembled WGS sequence"/>
</dbReference>
<dbReference type="Gene3D" id="3.40.220.10">
    <property type="entry name" value="Leucine Aminopeptidase, subunit E, domain 1"/>
    <property type="match status" value="1"/>
</dbReference>
<evidence type="ECO:0000259" key="1">
    <source>
        <dbReference type="Pfam" id="PF10021"/>
    </source>
</evidence>
<dbReference type="Pfam" id="PF10021">
    <property type="entry name" value="PARG_cat_microb"/>
    <property type="match status" value="1"/>
</dbReference>
<dbReference type="EMBL" id="WNDD01000030">
    <property type="protein sequence ID" value="MTV03696.1"/>
    <property type="molecule type" value="Genomic_DNA"/>
</dbReference>
<evidence type="ECO:0000313" key="4">
    <source>
        <dbReference type="Proteomes" id="UP000434916"/>
    </source>
</evidence>
<reference evidence="4 5" key="1">
    <citation type="journal article" date="2019" name="Nat. Med.">
        <title>A library of human gut bacterial isolates paired with longitudinal multiomics data enables mechanistic microbiome research.</title>
        <authorList>
            <person name="Poyet M."/>
            <person name="Groussin M."/>
            <person name="Gibbons S.M."/>
            <person name="Avila-Pacheco J."/>
            <person name="Jiang X."/>
            <person name="Kearney S.M."/>
            <person name="Perrotta A.R."/>
            <person name="Berdy B."/>
            <person name="Zhao S."/>
            <person name="Lieberman T.D."/>
            <person name="Swanson P.K."/>
            <person name="Smith M."/>
            <person name="Roesemann S."/>
            <person name="Alexander J.E."/>
            <person name="Rich S.A."/>
            <person name="Livny J."/>
            <person name="Vlamakis H."/>
            <person name="Clish C."/>
            <person name="Bullock K."/>
            <person name="Deik A."/>
            <person name="Scott J."/>
            <person name="Pierce K.A."/>
            <person name="Xavier R.J."/>
            <person name="Alm E.J."/>
        </authorList>
    </citation>
    <scope>NUCLEOTIDE SEQUENCE [LARGE SCALE GENOMIC DNA]</scope>
    <source>
        <strain evidence="3 5">BIOML-A11</strain>
        <strain evidence="2 4">BIOML-A29</strain>
    </source>
</reference>
<keyword evidence="4" id="KW-1185">Reference proteome</keyword>
<dbReference type="NCBIfam" id="TIGR02452">
    <property type="entry name" value="TIGR02452 family protein"/>
    <property type="match status" value="1"/>
</dbReference>
<protein>
    <submittedName>
        <fullName evidence="3">TIGR02452 family protein</fullName>
    </submittedName>
</protein>
<feature type="domain" description="Microbial-type PARG catalytic" evidence="1">
    <location>
        <begin position="75"/>
        <end position="211"/>
    </location>
</feature>
<organism evidence="3 5">
    <name type="scientific">Parabacteroides merdae</name>
    <dbReference type="NCBI Taxonomy" id="46503"/>
    <lineage>
        <taxon>Bacteria</taxon>
        <taxon>Pseudomonadati</taxon>
        <taxon>Bacteroidota</taxon>
        <taxon>Bacteroidia</taxon>
        <taxon>Bacteroidales</taxon>
        <taxon>Tannerellaceae</taxon>
        <taxon>Parabacteroides</taxon>
    </lineage>
</organism>
<evidence type="ECO:0000313" key="5">
    <source>
        <dbReference type="Proteomes" id="UP000482671"/>
    </source>
</evidence>